<dbReference type="InterPro" id="IPR002347">
    <property type="entry name" value="SDR_fam"/>
</dbReference>
<sequence length="259" mass="28113">MAGAHPESVMITGAGRGLGLGFVREFLKLPGVQHCFATVRDKSRATELNALASSDDRLTIVEMDVQKDDTIARAFDQIKTCVGDGGLSLLIHNAGVLINYPIEEPSDRGRLHEILDINTVAPLVITQKFLPLLRCAADRVKKHNPSFSRARSAVIFINSATGSLADNKMGSRIGEFHTIGSRMSKAAQNQVMRTLAVDLRPDGILCCSLVPGWVKTDMGGDDATTTVEEACTEMVATMLKIDESHTGAYLRRNGEQFPF</sequence>
<reference evidence="3" key="1">
    <citation type="submission" date="2023-06" db="EMBL/GenBank/DDBJ databases">
        <authorList>
            <person name="Delattre M."/>
        </authorList>
    </citation>
    <scope>NUCLEOTIDE SEQUENCE</scope>
    <source>
        <strain evidence="3">AF72</strain>
    </source>
</reference>
<proteinExistence type="predicted"/>
<gene>
    <name evidence="3" type="ORF">MSPICULIGERA_LOCUS25756</name>
</gene>
<feature type="non-terminal residue" evidence="3">
    <location>
        <position position="1"/>
    </location>
</feature>
<dbReference type="InterPro" id="IPR036291">
    <property type="entry name" value="NAD(P)-bd_dom_sf"/>
</dbReference>
<organism evidence="3 4">
    <name type="scientific">Mesorhabditis spiculigera</name>
    <dbReference type="NCBI Taxonomy" id="96644"/>
    <lineage>
        <taxon>Eukaryota</taxon>
        <taxon>Metazoa</taxon>
        <taxon>Ecdysozoa</taxon>
        <taxon>Nematoda</taxon>
        <taxon>Chromadorea</taxon>
        <taxon>Rhabditida</taxon>
        <taxon>Rhabditina</taxon>
        <taxon>Rhabditomorpha</taxon>
        <taxon>Rhabditoidea</taxon>
        <taxon>Rhabditidae</taxon>
        <taxon>Mesorhabditinae</taxon>
        <taxon>Mesorhabditis</taxon>
    </lineage>
</organism>
<dbReference type="Pfam" id="PF00106">
    <property type="entry name" value="adh_short"/>
    <property type="match status" value="1"/>
</dbReference>
<dbReference type="AlphaFoldDB" id="A0AA36DK06"/>
<evidence type="ECO:0000313" key="3">
    <source>
        <dbReference type="EMBL" id="CAJ0587802.1"/>
    </source>
</evidence>
<dbReference type="PANTHER" id="PTHR43544:SF7">
    <property type="entry name" value="NADB-LER2"/>
    <property type="match status" value="1"/>
</dbReference>
<keyword evidence="4" id="KW-1185">Reference proteome</keyword>
<dbReference type="EMBL" id="CATQJA010002710">
    <property type="protein sequence ID" value="CAJ0587802.1"/>
    <property type="molecule type" value="Genomic_DNA"/>
</dbReference>
<keyword evidence="1" id="KW-0521">NADP</keyword>
<dbReference type="Proteomes" id="UP001177023">
    <property type="component" value="Unassembled WGS sequence"/>
</dbReference>
<evidence type="ECO:0000256" key="1">
    <source>
        <dbReference type="ARBA" id="ARBA00022857"/>
    </source>
</evidence>
<comment type="caution">
    <text evidence="3">The sequence shown here is derived from an EMBL/GenBank/DDBJ whole genome shotgun (WGS) entry which is preliminary data.</text>
</comment>
<dbReference type="PANTHER" id="PTHR43544">
    <property type="entry name" value="SHORT-CHAIN DEHYDROGENASE/REDUCTASE"/>
    <property type="match status" value="1"/>
</dbReference>
<protein>
    <recommendedName>
        <fullName evidence="5">C-factor</fullName>
    </recommendedName>
</protein>
<evidence type="ECO:0008006" key="5">
    <source>
        <dbReference type="Google" id="ProtNLM"/>
    </source>
</evidence>
<accession>A0AA36DK06</accession>
<dbReference type="Gene3D" id="3.40.50.720">
    <property type="entry name" value="NAD(P)-binding Rossmann-like Domain"/>
    <property type="match status" value="1"/>
</dbReference>
<dbReference type="GO" id="GO:0016491">
    <property type="term" value="F:oxidoreductase activity"/>
    <property type="evidence" value="ECO:0007669"/>
    <property type="project" value="UniProtKB-KW"/>
</dbReference>
<dbReference type="SUPFAM" id="SSF51735">
    <property type="entry name" value="NAD(P)-binding Rossmann-fold domains"/>
    <property type="match status" value="1"/>
</dbReference>
<evidence type="ECO:0000313" key="4">
    <source>
        <dbReference type="Proteomes" id="UP001177023"/>
    </source>
</evidence>
<dbReference type="PRINTS" id="PR00081">
    <property type="entry name" value="GDHRDH"/>
</dbReference>
<dbReference type="InterPro" id="IPR051468">
    <property type="entry name" value="Fungal_SecMetab_SDRs"/>
</dbReference>
<name>A0AA36DK06_9BILA</name>
<evidence type="ECO:0000256" key="2">
    <source>
        <dbReference type="ARBA" id="ARBA00023002"/>
    </source>
</evidence>
<keyword evidence="2" id="KW-0560">Oxidoreductase</keyword>
<dbReference type="GO" id="GO:0005737">
    <property type="term" value="C:cytoplasm"/>
    <property type="evidence" value="ECO:0007669"/>
    <property type="project" value="TreeGrafter"/>
</dbReference>
<dbReference type="CDD" id="cd05325">
    <property type="entry name" value="carb_red_sniffer_like_SDR_c"/>
    <property type="match status" value="1"/>
</dbReference>